<evidence type="ECO:0000256" key="14">
    <source>
        <dbReference type="ARBA" id="ARBA00048721"/>
    </source>
</evidence>
<keyword evidence="12 17" id="KW-0520">NAD</keyword>
<keyword evidence="11 17" id="KW-0067">ATP-binding</keyword>
<evidence type="ECO:0000256" key="3">
    <source>
        <dbReference type="ARBA" id="ARBA00004658"/>
    </source>
</evidence>
<evidence type="ECO:0000313" key="20">
    <source>
        <dbReference type="EMBL" id="PCH35762.1"/>
    </source>
</evidence>
<comment type="pathway">
    <text evidence="3 17">Cofactor biosynthesis; NAD(+) biosynthesis; NAD(+) from nicotinamide D-ribonucleotide: step 1/1.</text>
</comment>
<dbReference type="InterPro" id="IPR005248">
    <property type="entry name" value="NadD/NMNAT"/>
</dbReference>
<protein>
    <recommendedName>
        <fullName evidence="17">Nicotinamide-nucleotide adenylyltransferase</fullName>
        <ecNumber evidence="17">2.7.7.1</ecNumber>
        <ecNumber evidence="17">2.7.7.18</ecNumber>
    </recommendedName>
</protein>
<evidence type="ECO:0000256" key="11">
    <source>
        <dbReference type="ARBA" id="ARBA00022840"/>
    </source>
</evidence>
<comment type="catalytic activity">
    <reaction evidence="14 17">
        <text>nicotinate beta-D-ribonucleotide + ATP + H(+) = deamido-NAD(+) + diphosphate</text>
        <dbReference type="Rhea" id="RHEA:22860"/>
        <dbReference type="ChEBI" id="CHEBI:15378"/>
        <dbReference type="ChEBI" id="CHEBI:30616"/>
        <dbReference type="ChEBI" id="CHEBI:33019"/>
        <dbReference type="ChEBI" id="CHEBI:57502"/>
        <dbReference type="ChEBI" id="CHEBI:58437"/>
        <dbReference type="EC" id="2.7.7.18"/>
    </reaction>
</comment>
<dbReference type="InterPro" id="IPR004821">
    <property type="entry name" value="Cyt_trans-like"/>
</dbReference>
<dbReference type="Proteomes" id="UP000218811">
    <property type="component" value="Unassembled WGS sequence"/>
</dbReference>
<dbReference type="PANTHER" id="PTHR12039:SF0">
    <property type="entry name" value="NICOTINAMIDE-NUCLEOTIDE ADENYLYLTRANSFERASE"/>
    <property type="match status" value="1"/>
</dbReference>
<dbReference type="GO" id="GO:0005759">
    <property type="term" value="C:mitochondrial matrix"/>
    <property type="evidence" value="ECO:0007669"/>
    <property type="project" value="UniProtKB-ARBA"/>
</dbReference>
<dbReference type="GO" id="GO:0004515">
    <property type="term" value="F:nicotinate-nucleotide adenylyltransferase activity"/>
    <property type="evidence" value="ECO:0007669"/>
    <property type="project" value="UniProtKB-EC"/>
</dbReference>
<evidence type="ECO:0000256" key="9">
    <source>
        <dbReference type="ARBA" id="ARBA00022695"/>
    </source>
</evidence>
<dbReference type="STRING" id="742152.A0A2H3J0J9"/>
<evidence type="ECO:0000256" key="18">
    <source>
        <dbReference type="SAM" id="MobiDB-lite"/>
    </source>
</evidence>
<name>A0A2H3J0J9_WOLCO</name>
<dbReference type="SUPFAM" id="SSF52374">
    <property type="entry name" value="Nucleotidylyl transferase"/>
    <property type="match status" value="1"/>
</dbReference>
<dbReference type="GO" id="GO:0005524">
    <property type="term" value="F:ATP binding"/>
    <property type="evidence" value="ECO:0007669"/>
    <property type="project" value="UniProtKB-KW"/>
</dbReference>
<evidence type="ECO:0000256" key="6">
    <source>
        <dbReference type="ARBA" id="ARBA00011881"/>
    </source>
</evidence>
<keyword evidence="13" id="KW-0496">Mitochondrion</keyword>
<evidence type="ECO:0000313" key="21">
    <source>
        <dbReference type="Proteomes" id="UP000218811"/>
    </source>
</evidence>
<dbReference type="OMA" id="QPWKENI"/>
<evidence type="ECO:0000256" key="15">
    <source>
        <dbReference type="ARBA" id="ARBA00049001"/>
    </source>
</evidence>
<comment type="similarity">
    <text evidence="5 17">Belongs to the eukaryotic NMN adenylyltransferase family.</text>
</comment>
<keyword evidence="9 17" id="KW-0548">Nucleotidyltransferase</keyword>
<feature type="region of interest" description="Disordered" evidence="18">
    <location>
        <begin position="254"/>
        <end position="293"/>
    </location>
</feature>
<evidence type="ECO:0000256" key="16">
    <source>
        <dbReference type="ARBA" id="ARBA00093425"/>
    </source>
</evidence>
<accession>A0A2H3J0J9</accession>
<evidence type="ECO:0000256" key="7">
    <source>
        <dbReference type="ARBA" id="ARBA00022642"/>
    </source>
</evidence>
<feature type="compositionally biased region" description="Basic and acidic residues" evidence="18">
    <location>
        <begin position="266"/>
        <end position="293"/>
    </location>
</feature>
<keyword evidence="8 17" id="KW-0808">Transferase</keyword>
<dbReference type="EC" id="2.7.7.1" evidence="17"/>
<evidence type="ECO:0000256" key="5">
    <source>
        <dbReference type="ARBA" id="ARBA00007064"/>
    </source>
</evidence>
<dbReference type="InterPro" id="IPR051182">
    <property type="entry name" value="Euk_NMN_adenylyltrnsfrase"/>
</dbReference>
<proteinExistence type="inferred from homology"/>
<evidence type="ECO:0000256" key="1">
    <source>
        <dbReference type="ARBA" id="ARBA00001946"/>
    </source>
</evidence>
<gene>
    <name evidence="20" type="ORF">WOLCODRAFT_126288</name>
</gene>
<keyword evidence="10 17" id="KW-0547">Nucleotide-binding</keyword>
<evidence type="ECO:0000256" key="12">
    <source>
        <dbReference type="ARBA" id="ARBA00023027"/>
    </source>
</evidence>
<evidence type="ECO:0000259" key="19">
    <source>
        <dbReference type="Pfam" id="PF01467"/>
    </source>
</evidence>
<evidence type="ECO:0000256" key="2">
    <source>
        <dbReference type="ARBA" id="ARBA00004173"/>
    </source>
</evidence>
<dbReference type="EMBL" id="KB467854">
    <property type="protein sequence ID" value="PCH35762.1"/>
    <property type="molecule type" value="Genomic_DNA"/>
</dbReference>
<organism evidence="20 21">
    <name type="scientific">Wolfiporia cocos (strain MD-104)</name>
    <name type="common">Brown rot fungus</name>
    <dbReference type="NCBI Taxonomy" id="742152"/>
    <lineage>
        <taxon>Eukaryota</taxon>
        <taxon>Fungi</taxon>
        <taxon>Dikarya</taxon>
        <taxon>Basidiomycota</taxon>
        <taxon>Agaricomycotina</taxon>
        <taxon>Agaricomycetes</taxon>
        <taxon>Polyporales</taxon>
        <taxon>Phaeolaceae</taxon>
        <taxon>Wolfiporia</taxon>
    </lineage>
</organism>
<evidence type="ECO:0000256" key="10">
    <source>
        <dbReference type="ARBA" id="ARBA00022741"/>
    </source>
</evidence>
<dbReference type="Pfam" id="PF01467">
    <property type="entry name" value="CTP_transf_like"/>
    <property type="match status" value="1"/>
</dbReference>
<reference evidence="20 21" key="1">
    <citation type="journal article" date="2012" name="Science">
        <title>The Paleozoic origin of enzymatic lignin decomposition reconstructed from 31 fungal genomes.</title>
        <authorList>
            <person name="Floudas D."/>
            <person name="Binder M."/>
            <person name="Riley R."/>
            <person name="Barry K."/>
            <person name="Blanchette R.A."/>
            <person name="Henrissat B."/>
            <person name="Martinez A.T."/>
            <person name="Otillar R."/>
            <person name="Spatafora J.W."/>
            <person name="Yadav J.S."/>
            <person name="Aerts A."/>
            <person name="Benoit I."/>
            <person name="Boyd A."/>
            <person name="Carlson A."/>
            <person name="Copeland A."/>
            <person name="Coutinho P.M."/>
            <person name="de Vries R.P."/>
            <person name="Ferreira P."/>
            <person name="Findley K."/>
            <person name="Foster B."/>
            <person name="Gaskell J."/>
            <person name="Glotzer D."/>
            <person name="Gorecki P."/>
            <person name="Heitman J."/>
            <person name="Hesse C."/>
            <person name="Hori C."/>
            <person name="Igarashi K."/>
            <person name="Jurgens J.A."/>
            <person name="Kallen N."/>
            <person name="Kersten P."/>
            <person name="Kohler A."/>
            <person name="Kuees U."/>
            <person name="Kumar T.K.A."/>
            <person name="Kuo A."/>
            <person name="LaButti K."/>
            <person name="Larrondo L.F."/>
            <person name="Lindquist E."/>
            <person name="Ling A."/>
            <person name="Lombard V."/>
            <person name="Lucas S."/>
            <person name="Lundell T."/>
            <person name="Martin R."/>
            <person name="McLaughlin D.J."/>
            <person name="Morgenstern I."/>
            <person name="Morin E."/>
            <person name="Murat C."/>
            <person name="Nagy L.G."/>
            <person name="Nolan M."/>
            <person name="Ohm R.A."/>
            <person name="Patyshakuliyeva A."/>
            <person name="Rokas A."/>
            <person name="Ruiz-Duenas F.J."/>
            <person name="Sabat G."/>
            <person name="Salamov A."/>
            <person name="Samejima M."/>
            <person name="Schmutz J."/>
            <person name="Slot J.C."/>
            <person name="St John F."/>
            <person name="Stenlid J."/>
            <person name="Sun H."/>
            <person name="Sun S."/>
            <person name="Syed K."/>
            <person name="Tsang A."/>
            <person name="Wiebenga A."/>
            <person name="Young D."/>
            <person name="Pisabarro A."/>
            <person name="Eastwood D.C."/>
            <person name="Martin F."/>
            <person name="Cullen D."/>
            <person name="Grigoriev I.V."/>
            <person name="Hibbett D.S."/>
        </authorList>
    </citation>
    <scope>NUCLEOTIDE SEQUENCE [LARGE SCALE GENOMIC DNA]</scope>
    <source>
        <strain evidence="20 21">MD-104</strain>
    </source>
</reference>
<dbReference type="InterPro" id="IPR045094">
    <property type="entry name" value="NMNAT_euk"/>
</dbReference>
<dbReference type="AlphaFoldDB" id="A0A2H3J0J9"/>
<dbReference type="GO" id="GO:0000309">
    <property type="term" value="F:nicotinamide-nucleotide adenylyltransferase activity"/>
    <property type="evidence" value="ECO:0007669"/>
    <property type="project" value="UniProtKB-EC"/>
</dbReference>
<evidence type="ECO:0000256" key="13">
    <source>
        <dbReference type="ARBA" id="ARBA00023128"/>
    </source>
</evidence>
<dbReference type="GO" id="GO:0009435">
    <property type="term" value="P:NAD+ biosynthetic process"/>
    <property type="evidence" value="ECO:0007669"/>
    <property type="project" value="UniProtKB-UniPathway"/>
</dbReference>
<comment type="function">
    <text evidence="16">Catalyzes the formation of NAD(+) from nicotinamide mononucleotide (NMN) and ATP. Can also use the deamidated form; nicotinic acid mononucleotide (NaMN) as substrate with the same efficiency. Can use triazofurin monophosphate (TrMP) as substrate. Can also use GTP and ITP as nucleotide donors. Also catalyzes the reverse reaction, i.e. the pyrophosphorolytic cleavage of NAD(+). For the pyrophosphorolytic activity, can use NAD(+), NADH, NaAD, nicotinic acid adenine dinucleotide phosphate (NHD), nicotinamide guanine dinucleotide (NGD) as substrates. Fails to cleave phosphorylated dinucleotides NADP(+), NADPH and NaADP(+). Protects against axonal degeneration following injury. May be involved in the maintenance of axonal integrity. Also functions as a stress-response chaperone protein that prevents toxic aggregation of proteins; this function may be independent of its NAD(+) synthesis activity.</text>
</comment>
<dbReference type="FunFam" id="3.40.50.620:FF:000221">
    <property type="entry name" value="Nicotinamide/nicotinic acid mononucleotide adenylyltransferase 3"/>
    <property type="match status" value="1"/>
</dbReference>
<evidence type="ECO:0000256" key="4">
    <source>
        <dbReference type="ARBA" id="ARBA00005019"/>
    </source>
</evidence>
<comment type="pathway">
    <text evidence="4">Cofactor biosynthesis; NAD(+) biosynthesis; deamido-NAD(+) from nicotinate D-ribonucleotide: step 1/1.</text>
</comment>
<evidence type="ECO:0000256" key="17">
    <source>
        <dbReference type="RuleBase" id="RU362021"/>
    </source>
</evidence>
<keyword evidence="21" id="KW-1185">Reference proteome</keyword>
<dbReference type="CDD" id="cd09286">
    <property type="entry name" value="NMNAT_Eukarya"/>
    <property type="match status" value="1"/>
</dbReference>
<comment type="cofactor">
    <cofactor evidence="1">
        <name>Mg(2+)</name>
        <dbReference type="ChEBI" id="CHEBI:18420"/>
    </cofactor>
</comment>
<sequence length="293" mass="32859">MASDPSCPFTNPPYYEFPTHRLHSTMRNPAKQPIVLVACGSFSPVTYLHLRMFEMAVDYVRQNTDFEIVGGYLSPVSDQYKKPGLLSAHHRVTMCTLAAEQTSSWLMVDPWEAYQSYQRTAVVLDHFDYEINTRGRGVTTPTGERKHVRPMLLAGSDLIATMSEPGVWSEPDLEHILGRYGVLIVERAGADMDQAIDNLSRWRHNIHLIHQLIQNDVSSTKVRLFLKRGLSVRYLLPAPVVDYIEENALYVDDGPTASASSGAIAAEKEKEREREREAGSSGRGKEKEKAAAP</sequence>
<comment type="subunit">
    <text evidence="6">Homotetramer.</text>
</comment>
<dbReference type="OrthoDB" id="422187at2759"/>
<dbReference type="UniPathway" id="UPA00253">
    <property type="reaction ID" value="UER00332"/>
</dbReference>
<comment type="catalytic activity">
    <reaction evidence="15 17">
        <text>beta-nicotinamide D-ribonucleotide + ATP + H(+) = diphosphate + NAD(+)</text>
        <dbReference type="Rhea" id="RHEA:21360"/>
        <dbReference type="ChEBI" id="CHEBI:14649"/>
        <dbReference type="ChEBI" id="CHEBI:15378"/>
        <dbReference type="ChEBI" id="CHEBI:30616"/>
        <dbReference type="ChEBI" id="CHEBI:33019"/>
        <dbReference type="ChEBI" id="CHEBI:57540"/>
        <dbReference type="EC" id="2.7.7.1"/>
    </reaction>
</comment>
<comment type="subcellular location">
    <subcellularLocation>
        <location evidence="2">Mitochondrion</location>
    </subcellularLocation>
</comment>
<dbReference type="InterPro" id="IPR014729">
    <property type="entry name" value="Rossmann-like_a/b/a_fold"/>
</dbReference>
<dbReference type="NCBIfam" id="TIGR00482">
    <property type="entry name" value="nicotinate (nicotinamide) nucleotide adenylyltransferase"/>
    <property type="match status" value="1"/>
</dbReference>
<keyword evidence="7 17" id="KW-0662">Pyridine nucleotide biosynthesis</keyword>
<evidence type="ECO:0000256" key="8">
    <source>
        <dbReference type="ARBA" id="ARBA00022679"/>
    </source>
</evidence>
<dbReference type="Gene3D" id="3.40.50.620">
    <property type="entry name" value="HUPs"/>
    <property type="match status" value="1"/>
</dbReference>
<dbReference type="EC" id="2.7.7.18" evidence="17"/>
<dbReference type="PANTHER" id="PTHR12039">
    <property type="entry name" value="NICOTINAMIDE MONONUCLEOTIDE ADENYLYLTRANSFERASE"/>
    <property type="match status" value="1"/>
</dbReference>
<feature type="domain" description="Cytidyltransferase-like" evidence="19">
    <location>
        <begin position="37"/>
        <end position="223"/>
    </location>
</feature>